<evidence type="ECO:0000313" key="3">
    <source>
        <dbReference type="Proteomes" id="UP000016930"/>
    </source>
</evidence>
<dbReference type="HOGENOM" id="CLU_2967176_0_0_1"/>
<feature type="non-terminal residue" evidence="2">
    <location>
        <position position="1"/>
    </location>
</feature>
<accession>M2R539</accession>
<evidence type="ECO:0000256" key="1">
    <source>
        <dbReference type="SAM" id="MobiDB-lite"/>
    </source>
</evidence>
<proteinExistence type="predicted"/>
<organism evidence="2 3">
    <name type="scientific">Ceriporiopsis subvermispora (strain B)</name>
    <name type="common">White-rot fungus</name>
    <name type="synonym">Gelatoporia subvermispora</name>
    <dbReference type="NCBI Taxonomy" id="914234"/>
    <lineage>
        <taxon>Eukaryota</taxon>
        <taxon>Fungi</taxon>
        <taxon>Dikarya</taxon>
        <taxon>Basidiomycota</taxon>
        <taxon>Agaricomycotina</taxon>
        <taxon>Agaricomycetes</taxon>
        <taxon>Polyporales</taxon>
        <taxon>Gelatoporiaceae</taxon>
        <taxon>Gelatoporia</taxon>
    </lineage>
</organism>
<reference evidence="2 3" key="1">
    <citation type="journal article" date="2012" name="Proc. Natl. Acad. Sci. U.S.A.">
        <title>Comparative genomics of Ceriporiopsis subvermispora and Phanerochaete chrysosporium provide insight into selective ligninolysis.</title>
        <authorList>
            <person name="Fernandez-Fueyo E."/>
            <person name="Ruiz-Duenas F.J."/>
            <person name="Ferreira P."/>
            <person name="Floudas D."/>
            <person name="Hibbett D.S."/>
            <person name="Canessa P."/>
            <person name="Larrondo L.F."/>
            <person name="James T.Y."/>
            <person name="Seelenfreund D."/>
            <person name="Lobos S."/>
            <person name="Polanco R."/>
            <person name="Tello M."/>
            <person name="Honda Y."/>
            <person name="Watanabe T."/>
            <person name="Watanabe T."/>
            <person name="Ryu J.S."/>
            <person name="Kubicek C.P."/>
            <person name="Schmoll M."/>
            <person name="Gaskell J."/>
            <person name="Hammel K.E."/>
            <person name="St John F.J."/>
            <person name="Vanden Wymelenberg A."/>
            <person name="Sabat G."/>
            <person name="Splinter BonDurant S."/>
            <person name="Syed K."/>
            <person name="Yadav J.S."/>
            <person name="Doddapaneni H."/>
            <person name="Subramanian V."/>
            <person name="Lavin J.L."/>
            <person name="Oguiza J.A."/>
            <person name="Perez G."/>
            <person name="Pisabarro A.G."/>
            <person name="Ramirez L."/>
            <person name="Santoyo F."/>
            <person name="Master E."/>
            <person name="Coutinho P.M."/>
            <person name="Henrissat B."/>
            <person name="Lombard V."/>
            <person name="Magnuson J.K."/>
            <person name="Kuees U."/>
            <person name="Hori C."/>
            <person name="Igarashi K."/>
            <person name="Samejima M."/>
            <person name="Held B.W."/>
            <person name="Barry K.W."/>
            <person name="LaButti K.M."/>
            <person name="Lapidus A."/>
            <person name="Lindquist E.A."/>
            <person name="Lucas S.M."/>
            <person name="Riley R."/>
            <person name="Salamov A.A."/>
            <person name="Hoffmeister D."/>
            <person name="Schwenk D."/>
            <person name="Hadar Y."/>
            <person name="Yarden O."/>
            <person name="de Vries R.P."/>
            <person name="Wiebenga A."/>
            <person name="Stenlid J."/>
            <person name="Eastwood D."/>
            <person name="Grigoriev I.V."/>
            <person name="Berka R.M."/>
            <person name="Blanchette R.A."/>
            <person name="Kersten P."/>
            <person name="Martinez A.T."/>
            <person name="Vicuna R."/>
            <person name="Cullen D."/>
        </authorList>
    </citation>
    <scope>NUCLEOTIDE SEQUENCE [LARGE SCALE GENOMIC DNA]</scope>
    <source>
        <strain evidence="2 3">B</strain>
    </source>
</reference>
<feature type="compositionally biased region" description="Pro residues" evidence="1">
    <location>
        <begin position="1"/>
        <end position="11"/>
    </location>
</feature>
<sequence>SSVNRPGPPRARFPDVGVRSQSPDPGTFASTKPGSTAVNNVTSACTYARSTSLRHALDI</sequence>
<evidence type="ECO:0000313" key="2">
    <source>
        <dbReference type="EMBL" id="EMD34011.1"/>
    </source>
</evidence>
<gene>
    <name evidence="2" type="ORF">CERSUDRAFT_107787</name>
</gene>
<dbReference type="EMBL" id="KB445804">
    <property type="protein sequence ID" value="EMD34011.1"/>
    <property type="molecule type" value="Genomic_DNA"/>
</dbReference>
<name>M2R539_CERS8</name>
<dbReference type="Proteomes" id="UP000016930">
    <property type="component" value="Unassembled WGS sequence"/>
</dbReference>
<protein>
    <submittedName>
        <fullName evidence="2">Uncharacterized protein</fullName>
    </submittedName>
</protein>
<feature type="region of interest" description="Disordered" evidence="1">
    <location>
        <begin position="1"/>
        <end position="38"/>
    </location>
</feature>
<dbReference type="AlphaFoldDB" id="M2R539"/>
<feature type="compositionally biased region" description="Polar residues" evidence="1">
    <location>
        <begin position="19"/>
        <end position="38"/>
    </location>
</feature>
<keyword evidence="3" id="KW-1185">Reference proteome</keyword>